<dbReference type="AlphaFoldDB" id="A0A1I0HM09"/>
<proteinExistence type="predicted"/>
<reference evidence="2" key="1">
    <citation type="submission" date="2016-10" db="EMBL/GenBank/DDBJ databases">
        <authorList>
            <person name="Varghese N."/>
            <person name="Submissions S."/>
        </authorList>
    </citation>
    <scope>NUCLEOTIDE SEQUENCE [LARGE SCALE GENOMIC DNA]</scope>
    <source>
        <strain evidence="2">CDM_6</strain>
    </source>
</reference>
<gene>
    <name evidence="1" type="ORF">SAMN04488694_11451</name>
</gene>
<evidence type="ECO:0000313" key="1">
    <source>
        <dbReference type="EMBL" id="SET85045.1"/>
    </source>
</evidence>
<dbReference type="Proteomes" id="UP000199320">
    <property type="component" value="Unassembled WGS sequence"/>
</dbReference>
<dbReference type="STRING" id="392421.SAMN04488694_11451"/>
<sequence length="286" mass="32451">MITSEQYVLNVVQNPKLLDIAYRAIQAGYTEKEEIVAKTGLESEDDGNGTLEQAIKGLLTFGLARKSEYKYLPEPLAFDTDDWGLNFRMTMLHNVTNEATESDWGKQSVVVLNYEWLLENKQYFNGTSSELRDKIDRWHRDIGYEPRNNNGKRMKLNPEKFNHWRNQAEYLGLIHPTKGRSSNYTVAPDPDLVEASVYAACKEEGDGEGLEAQQYVDWLNQNLLRVPLTTEGEFTKPFASTLYRLAKNKRIAFVKHGDQAQVGFDGVAIDSNDGIAKNANYITVNA</sequence>
<protein>
    <submittedName>
        <fullName evidence="1">Uncharacterized protein</fullName>
    </submittedName>
</protein>
<organism evidence="1 2">
    <name type="scientific">Natrinema hispanicum</name>
    <dbReference type="NCBI Taxonomy" id="392421"/>
    <lineage>
        <taxon>Archaea</taxon>
        <taxon>Methanobacteriati</taxon>
        <taxon>Methanobacteriota</taxon>
        <taxon>Stenosarchaea group</taxon>
        <taxon>Halobacteria</taxon>
        <taxon>Halobacteriales</taxon>
        <taxon>Natrialbaceae</taxon>
        <taxon>Natrinema</taxon>
    </lineage>
</organism>
<dbReference type="EMBL" id="FOIC01000014">
    <property type="protein sequence ID" value="SET85045.1"/>
    <property type="molecule type" value="Genomic_DNA"/>
</dbReference>
<accession>A0A1I0HM09</accession>
<evidence type="ECO:0000313" key="2">
    <source>
        <dbReference type="Proteomes" id="UP000199320"/>
    </source>
</evidence>
<name>A0A1I0HM09_9EURY</name>
<keyword evidence="2" id="KW-1185">Reference proteome</keyword>